<comment type="caution">
    <text evidence="1">The sequence shown here is derived from an EMBL/GenBank/DDBJ whole genome shotgun (WGS) entry which is preliminary data.</text>
</comment>
<gene>
    <name evidence="1" type="ORF">LIER_43601</name>
</gene>
<dbReference type="AlphaFoldDB" id="A0AAV3QGY7"/>
<keyword evidence="2" id="KW-1185">Reference proteome</keyword>
<name>A0AAV3QGY7_LITER</name>
<evidence type="ECO:0000313" key="1">
    <source>
        <dbReference type="EMBL" id="GAA0162261.1"/>
    </source>
</evidence>
<accession>A0AAV3QGY7</accession>
<reference evidence="1 2" key="1">
    <citation type="submission" date="2024-01" db="EMBL/GenBank/DDBJ databases">
        <title>The complete chloroplast genome sequence of Lithospermum erythrorhizon: insights into the phylogenetic relationship among Boraginaceae species and the maternal lineages of purple gromwells.</title>
        <authorList>
            <person name="Okada T."/>
            <person name="Watanabe K."/>
        </authorList>
    </citation>
    <scope>NUCLEOTIDE SEQUENCE [LARGE SCALE GENOMIC DNA]</scope>
</reference>
<dbReference type="EMBL" id="BAABME010036668">
    <property type="protein sequence ID" value="GAA0162261.1"/>
    <property type="molecule type" value="Genomic_DNA"/>
</dbReference>
<protein>
    <submittedName>
        <fullName evidence="1">Uncharacterized protein</fullName>
    </submittedName>
</protein>
<organism evidence="1 2">
    <name type="scientific">Lithospermum erythrorhizon</name>
    <name type="common">Purple gromwell</name>
    <name type="synonym">Lithospermum officinale var. erythrorhizon</name>
    <dbReference type="NCBI Taxonomy" id="34254"/>
    <lineage>
        <taxon>Eukaryota</taxon>
        <taxon>Viridiplantae</taxon>
        <taxon>Streptophyta</taxon>
        <taxon>Embryophyta</taxon>
        <taxon>Tracheophyta</taxon>
        <taxon>Spermatophyta</taxon>
        <taxon>Magnoliopsida</taxon>
        <taxon>eudicotyledons</taxon>
        <taxon>Gunneridae</taxon>
        <taxon>Pentapetalae</taxon>
        <taxon>asterids</taxon>
        <taxon>lamiids</taxon>
        <taxon>Boraginales</taxon>
        <taxon>Boraginaceae</taxon>
        <taxon>Boraginoideae</taxon>
        <taxon>Lithospermeae</taxon>
        <taxon>Lithospermum</taxon>
    </lineage>
</organism>
<proteinExistence type="predicted"/>
<sequence>MALSGEDLGGKAPVVGLGDVDLEAGGKGQTYFTPPMAFALLGGGDSLLRVRLVCAMCGRKSCRERQKEISGKKVKKKEMKWGDHG</sequence>
<evidence type="ECO:0000313" key="2">
    <source>
        <dbReference type="Proteomes" id="UP001454036"/>
    </source>
</evidence>
<dbReference type="Proteomes" id="UP001454036">
    <property type="component" value="Unassembled WGS sequence"/>
</dbReference>